<dbReference type="AlphaFoldDB" id="A0A285NH95"/>
<evidence type="ECO:0000313" key="6">
    <source>
        <dbReference type="EMBL" id="SNZ07246.1"/>
    </source>
</evidence>
<dbReference type="Pfam" id="PF01925">
    <property type="entry name" value="TauE"/>
    <property type="match status" value="1"/>
</dbReference>
<reference evidence="6 7" key="1">
    <citation type="submission" date="2017-09" db="EMBL/GenBank/DDBJ databases">
        <authorList>
            <person name="Ehlers B."/>
            <person name="Leendertz F.H."/>
        </authorList>
    </citation>
    <scope>NUCLEOTIDE SEQUENCE [LARGE SCALE GENOMIC DNA]</scope>
    <source>
        <strain evidence="6 7">DSM 18289</strain>
    </source>
</reference>
<evidence type="ECO:0000256" key="1">
    <source>
        <dbReference type="ARBA" id="ARBA00004141"/>
    </source>
</evidence>
<feature type="transmembrane region" description="Helical" evidence="5">
    <location>
        <begin position="153"/>
        <end position="175"/>
    </location>
</feature>
<keyword evidence="4 5" id="KW-0472">Membrane</keyword>
<protein>
    <recommendedName>
        <fullName evidence="5">Probable membrane transporter protein</fullName>
    </recommendedName>
</protein>
<dbReference type="OrthoDB" id="457670at2"/>
<feature type="transmembrane region" description="Helical" evidence="5">
    <location>
        <begin position="93"/>
        <end position="111"/>
    </location>
</feature>
<evidence type="ECO:0000256" key="5">
    <source>
        <dbReference type="RuleBase" id="RU363041"/>
    </source>
</evidence>
<keyword evidence="7" id="KW-1185">Reference proteome</keyword>
<feature type="transmembrane region" description="Helical" evidence="5">
    <location>
        <begin position="55"/>
        <end position="73"/>
    </location>
</feature>
<proteinExistence type="inferred from homology"/>
<feature type="transmembrane region" description="Helical" evidence="5">
    <location>
        <begin position="12"/>
        <end position="43"/>
    </location>
</feature>
<evidence type="ECO:0000256" key="2">
    <source>
        <dbReference type="ARBA" id="ARBA00022692"/>
    </source>
</evidence>
<keyword evidence="2 5" id="KW-0812">Transmembrane</keyword>
<accession>A0A285NH95</accession>
<name>A0A285NH95_9HYPH</name>
<evidence type="ECO:0000256" key="4">
    <source>
        <dbReference type="ARBA" id="ARBA00023136"/>
    </source>
</evidence>
<gene>
    <name evidence="6" type="ORF">SAMN06265368_0763</name>
</gene>
<evidence type="ECO:0000313" key="7">
    <source>
        <dbReference type="Proteomes" id="UP000219439"/>
    </source>
</evidence>
<dbReference type="EMBL" id="OBEL01000001">
    <property type="protein sequence ID" value="SNZ07246.1"/>
    <property type="molecule type" value="Genomic_DNA"/>
</dbReference>
<dbReference type="InterPro" id="IPR002781">
    <property type="entry name" value="TM_pro_TauE-like"/>
</dbReference>
<feature type="transmembrane region" description="Helical" evidence="5">
    <location>
        <begin position="253"/>
        <end position="274"/>
    </location>
</feature>
<dbReference type="RefSeq" id="WP_097152057.1">
    <property type="nucleotide sequence ID" value="NZ_OBEL01000001.1"/>
</dbReference>
<dbReference type="Proteomes" id="UP000219439">
    <property type="component" value="Unassembled WGS sequence"/>
</dbReference>
<organism evidence="6 7">
    <name type="scientific">Cohaesibacter gelatinilyticus</name>
    <dbReference type="NCBI Taxonomy" id="372072"/>
    <lineage>
        <taxon>Bacteria</taxon>
        <taxon>Pseudomonadati</taxon>
        <taxon>Pseudomonadota</taxon>
        <taxon>Alphaproteobacteria</taxon>
        <taxon>Hyphomicrobiales</taxon>
        <taxon>Cohaesibacteraceae</taxon>
    </lineage>
</organism>
<dbReference type="PANTHER" id="PTHR43483:SF3">
    <property type="entry name" value="MEMBRANE TRANSPORTER PROTEIN HI_0806-RELATED"/>
    <property type="match status" value="1"/>
</dbReference>
<keyword evidence="3 5" id="KW-1133">Transmembrane helix</keyword>
<feature type="transmembrane region" description="Helical" evidence="5">
    <location>
        <begin position="222"/>
        <end position="241"/>
    </location>
</feature>
<comment type="subcellular location">
    <subcellularLocation>
        <location evidence="5">Cell membrane</location>
        <topology evidence="5">Multi-pass membrane protein</topology>
    </subcellularLocation>
    <subcellularLocation>
        <location evidence="1">Membrane</location>
        <topology evidence="1">Multi-pass membrane protein</topology>
    </subcellularLocation>
</comment>
<evidence type="ECO:0000256" key="3">
    <source>
        <dbReference type="ARBA" id="ARBA00022989"/>
    </source>
</evidence>
<sequence length="275" mass="28531">MPATLDPMLISLALALMGAGAVAGLLAGIFGIGGGAVMVPVLYQFLGTLGVEDAVRMHLSVGTSLAVIVPTSLRSYFSHKSRDAVDQDLLKNYLVSVPIGVVIGSLAVSYISADGLKAVFAAIAFVVALKMMFGKESWRLAEDLPGATGRGAAGVMIGLLSSLMGIGGGVLNNTFMTLYNRPIHQAVATSSGVGVLISIPGTLGFIWAGWGKEALPDFSLGFVNLLAVALIIPITIYTAPLGVKIAHSLPKSVLTRAFGIFLSIVAIRFIYALWA</sequence>
<dbReference type="GO" id="GO:0005886">
    <property type="term" value="C:plasma membrane"/>
    <property type="evidence" value="ECO:0007669"/>
    <property type="project" value="UniProtKB-SubCell"/>
</dbReference>
<feature type="transmembrane region" description="Helical" evidence="5">
    <location>
        <begin position="187"/>
        <end position="210"/>
    </location>
</feature>
<keyword evidence="5" id="KW-1003">Cell membrane</keyword>
<dbReference type="PANTHER" id="PTHR43483">
    <property type="entry name" value="MEMBRANE TRANSPORTER PROTEIN HI_0806-RELATED"/>
    <property type="match status" value="1"/>
</dbReference>
<comment type="similarity">
    <text evidence="5">Belongs to the 4-toluene sulfonate uptake permease (TSUP) (TC 2.A.102) family.</text>
</comment>